<comment type="caution">
    <text evidence="2">The sequence shown here is derived from an EMBL/GenBank/DDBJ whole genome shotgun (WGS) entry which is preliminary data.</text>
</comment>
<dbReference type="AlphaFoldDB" id="A0A8H7AZG0"/>
<evidence type="ECO:0000256" key="1">
    <source>
        <dbReference type="SAM" id="MobiDB-lite"/>
    </source>
</evidence>
<dbReference type="Proteomes" id="UP000606974">
    <property type="component" value="Unassembled WGS sequence"/>
</dbReference>
<reference evidence="2" key="1">
    <citation type="submission" date="2020-02" db="EMBL/GenBank/DDBJ databases">
        <authorList>
            <person name="Palmer J.M."/>
        </authorList>
    </citation>
    <scope>NUCLEOTIDE SEQUENCE</scope>
    <source>
        <strain evidence="2">EPUS1.4</strain>
        <tissue evidence="2">Thallus</tissue>
    </source>
</reference>
<name>A0A8H7AZG0_9EURO</name>
<dbReference type="OrthoDB" id="289721at2759"/>
<evidence type="ECO:0000313" key="2">
    <source>
        <dbReference type="EMBL" id="KAF7513965.1"/>
    </source>
</evidence>
<evidence type="ECO:0000313" key="3">
    <source>
        <dbReference type="Proteomes" id="UP000606974"/>
    </source>
</evidence>
<accession>A0A8H7AZG0</accession>
<proteinExistence type="predicted"/>
<sequence>MRTKRKRGAEQSTIAKRLKVSISAAKGSELGPISHNTLSYCYSEVYTLRQFLVDSLPPTSRSRRQNISTHTLENGSAFLDTTLVGRLKKTKPAQDEERHLEFVTFTQSQRRSTHSSNGTPEEYHLTEVSID</sequence>
<feature type="compositionally biased region" description="Polar residues" evidence="1">
    <location>
        <begin position="104"/>
        <end position="119"/>
    </location>
</feature>
<dbReference type="EMBL" id="JAACFV010000003">
    <property type="protein sequence ID" value="KAF7513965.1"/>
    <property type="molecule type" value="Genomic_DNA"/>
</dbReference>
<organism evidence="2 3">
    <name type="scientific">Endocarpon pusillum</name>
    <dbReference type="NCBI Taxonomy" id="364733"/>
    <lineage>
        <taxon>Eukaryota</taxon>
        <taxon>Fungi</taxon>
        <taxon>Dikarya</taxon>
        <taxon>Ascomycota</taxon>
        <taxon>Pezizomycotina</taxon>
        <taxon>Eurotiomycetes</taxon>
        <taxon>Chaetothyriomycetidae</taxon>
        <taxon>Verrucariales</taxon>
        <taxon>Verrucariaceae</taxon>
        <taxon>Endocarpon</taxon>
    </lineage>
</organism>
<keyword evidence="3" id="KW-1185">Reference proteome</keyword>
<feature type="region of interest" description="Disordered" evidence="1">
    <location>
        <begin position="104"/>
        <end position="131"/>
    </location>
</feature>
<protein>
    <submittedName>
        <fullName evidence="2">Uncharacterized protein</fullName>
    </submittedName>
</protein>
<gene>
    <name evidence="2" type="ORF">GJ744_006579</name>
</gene>